<gene>
    <name evidence="8" type="ORF">M6B38_119720</name>
</gene>
<dbReference type="InterPro" id="IPR040226">
    <property type="entry name" value="THH1/TOM1/TOM3"/>
</dbReference>
<name>A0AAX6HAK6_IRIPA</name>
<evidence type="ECO:0000256" key="3">
    <source>
        <dbReference type="ARBA" id="ARBA00022692"/>
    </source>
</evidence>
<comment type="caution">
    <text evidence="8">The sequence shown here is derived from an EMBL/GenBank/DDBJ whole genome shotgun (WGS) entry which is preliminary data.</text>
</comment>
<comment type="subcellular location">
    <subcellularLocation>
        <location evidence="1">Vacuole membrane</location>
        <topology evidence="1">Multi-pass membrane protein</topology>
    </subcellularLocation>
</comment>
<protein>
    <submittedName>
        <fullName evidence="8">Tobamovirus multiplication protein 1</fullName>
    </submittedName>
</protein>
<evidence type="ECO:0000259" key="7">
    <source>
        <dbReference type="Pfam" id="PF06454"/>
    </source>
</evidence>
<evidence type="ECO:0000256" key="1">
    <source>
        <dbReference type="ARBA" id="ARBA00004128"/>
    </source>
</evidence>
<evidence type="ECO:0000256" key="4">
    <source>
        <dbReference type="ARBA" id="ARBA00022989"/>
    </source>
</evidence>
<dbReference type="PANTHER" id="PTHR31142:SF1">
    <property type="entry name" value="TOBAMOVIRUS MULTIPLICATION PROTEIN 1"/>
    <property type="match status" value="1"/>
</dbReference>
<feature type="domain" description="THH1/TOM1/TOM3" evidence="7">
    <location>
        <begin position="10"/>
        <end position="123"/>
    </location>
</feature>
<feature type="transmembrane region" description="Helical" evidence="6">
    <location>
        <begin position="90"/>
        <end position="115"/>
    </location>
</feature>
<reference evidence="8" key="2">
    <citation type="submission" date="2023-04" db="EMBL/GenBank/DDBJ databases">
        <authorList>
            <person name="Bruccoleri R.E."/>
            <person name="Oakeley E.J."/>
            <person name="Faust A.-M."/>
            <person name="Dessus-Babus S."/>
            <person name="Altorfer M."/>
            <person name="Burckhardt D."/>
            <person name="Oertli M."/>
            <person name="Naumann U."/>
            <person name="Petersen F."/>
            <person name="Wong J."/>
        </authorList>
    </citation>
    <scope>NUCLEOTIDE SEQUENCE</scope>
    <source>
        <strain evidence="8">GSM-AAB239-AS_SAM_17_03QT</strain>
        <tissue evidence="8">Leaf</tissue>
    </source>
</reference>
<evidence type="ECO:0000256" key="2">
    <source>
        <dbReference type="ARBA" id="ARBA00006779"/>
    </source>
</evidence>
<reference evidence="8" key="1">
    <citation type="journal article" date="2023" name="GigaByte">
        <title>Genome assembly of the bearded iris, Iris pallida Lam.</title>
        <authorList>
            <person name="Bruccoleri R.E."/>
            <person name="Oakeley E.J."/>
            <person name="Faust A.M.E."/>
            <person name="Altorfer M."/>
            <person name="Dessus-Babus S."/>
            <person name="Burckhardt D."/>
            <person name="Oertli M."/>
            <person name="Naumann U."/>
            <person name="Petersen F."/>
            <person name="Wong J."/>
        </authorList>
    </citation>
    <scope>NUCLEOTIDE SEQUENCE</scope>
    <source>
        <strain evidence="8">GSM-AAB239-AS_SAM_17_03QT</strain>
    </source>
</reference>
<keyword evidence="5 6" id="KW-0472">Membrane</keyword>
<dbReference type="Proteomes" id="UP001140949">
    <property type="component" value="Unassembled WGS sequence"/>
</dbReference>
<keyword evidence="3 6" id="KW-0812">Transmembrane</keyword>
<dbReference type="EMBL" id="JANAVB010011394">
    <property type="protein sequence ID" value="KAJ6837601.1"/>
    <property type="molecule type" value="Genomic_DNA"/>
</dbReference>
<dbReference type="AlphaFoldDB" id="A0AAX6HAK6"/>
<keyword evidence="4 6" id="KW-1133">Transmembrane helix</keyword>
<sequence>MRRELGFGWSIWEEIDESIEWQDGIFFSLAAASALVSAIALIQLIRIQLRVPEYGWTTQKVFHLMNFLVNGVRAVEFAFHAQVFLFRPKVYTLVLLDLPGLLFFSTYTLLVLFWAEIYRQAGKKSSNWQSEIHIHICQLCNICGSGLHMDLPLDL</sequence>
<dbReference type="InterPro" id="IPR009457">
    <property type="entry name" value="THH1/TOM1/TOM3_dom"/>
</dbReference>
<dbReference type="Pfam" id="PF06454">
    <property type="entry name" value="THH1_TOM1-3_dom"/>
    <property type="match status" value="1"/>
</dbReference>
<proteinExistence type="inferred from homology"/>
<evidence type="ECO:0000256" key="6">
    <source>
        <dbReference type="SAM" id="Phobius"/>
    </source>
</evidence>
<organism evidence="8 9">
    <name type="scientific">Iris pallida</name>
    <name type="common">Sweet iris</name>
    <dbReference type="NCBI Taxonomy" id="29817"/>
    <lineage>
        <taxon>Eukaryota</taxon>
        <taxon>Viridiplantae</taxon>
        <taxon>Streptophyta</taxon>
        <taxon>Embryophyta</taxon>
        <taxon>Tracheophyta</taxon>
        <taxon>Spermatophyta</taxon>
        <taxon>Magnoliopsida</taxon>
        <taxon>Liliopsida</taxon>
        <taxon>Asparagales</taxon>
        <taxon>Iridaceae</taxon>
        <taxon>Iridoideae</taxon>
        <taxon>Irideae</taxon>
        <taxon>Iris</taxon>
    </lineage>
</organism>
<evidence type="ECO:0000256" key="5">
    <source>
        <dbReference type="ARBA" id="ARBA00023136"/>
    </source>
</evidence>
<evidence type="ECO:0000313" key="9">
    <source>
        <dbReference type="Proteomes" id="UP001140949"/>
    </source>
</evidence>
<comment type="similarity">
    <text evidence="2">Belongs to the plant tobamovirus multiplication TOM1 protein family.</text>
</comment>
<accession>A0AAX6HAK6</accession>
<dbReference type="GO" id="GO:0009705">
    <property type="term" value="C:plant-type vacuole membrane"/>
    <property type="evidence" value="ECO:0007669"/>
    <property type="project" value="TreeGrafter"/>
</dbReference>
<dbReference type="PANTHER" id="PTHR31142">
    <property type="entry name" value="TOBAMOVIRUS MULTIPLICATION PROTEIN 1-LIKE ISOFORM X1"/>
    <property type="match status" value="1"/>
</dbReference>
<feature type="transmembrane region" description="Helical" evidence="6">
    <location>
        <begin position="25"/>
        <end position="49"/>
    </location>
</feature>
<evidence type="ECO:0000313" key="8">
    <source>
        <dbReference type="EMBL" id="KAJ6837601.1"/>
    </source>
</evidence>
<keyword evidence="9" id="KW-1185">Reference proteome</keyword>